<evidence type="ECO:0000256" key="2">
    <source>
        <dbReference type="ARBA" id="ARBA00022670"/>
    </source>
</evidence>
<dbReference type="PANTHER" id="PTHR10381">
    <property type="entry name" value="ATP-DEPENDENT CLP PROTEASE PROTEOLYTIC SUBUNIT"/>
    <property type="match status" value="1"/>
</dbReference>
<evidence type="ECO:0000313" key="8">
    <source>
        <dbReference type="EMBL" id="OZJ01721.1"/>
    </source>
</evidence>
<proteinExistence type="inferred from homology"/>
<dbReference type="AlphaFoldDB" id="A0A261XTN8"/>
<sequence>MQALQRCHVGITRRGLKRAFTPWSTLSTSHDRDYRGPTAEALIPFVVEQTARGERSYDIFSRLLKERIICLNGTVNDSMAAVIVAQLLFLEAENPEKPISLYINSPGGSVTAGLAIYDTMQYIQSPVSTLCNGQACSMGSLLLAAGEPGKRYALPNASVMMHQPSGGAAGQASDIAIHAREILKTRERLNKIYQKHTGLGELTVIEKMVERDYFMTAEEALKFGLIDQVLEKRSQKAQ</sequence>
<evidence type="ECO:0000256" key="5">
    <source>
        <dbReference type="ARBA" id="ARBA00034021"/>
    </source>
</evidence>
<dbReference type="NCBIfam" id="NF001368">
    <property type="entry name" value="PRK00277.1"/>
    <property type="match status" value="1"/>
</dbReference>
<dbReference type="PANTHER" id="PTHR10381:SF11">
    <property type="entry name" value="ATP-DEPENDENT CLP PROTEASE PROTEOLYTIC SUBUNIT, MITOCHONDRIAL"/>
    <property type="match status" value="1"/>
</dbReference>
<keyword evidence="4" id="KW-0720">Serine protease</keyword>
<dbReference type="InterPro" id="IPR029045">
    <property type="entry name" value="ClpP/crotonase-like_dom_sf"/>
</dbReference>
<dbReference type="FunFam" id="3.90.226.10:FF:000001">
    <property type="entry name" value="ATP-dependent Clp protease proteolytic subunit"/>
    <property type="match status" value="1"/>
</dbReference>
<dbReference type="Gene3D" id="3.90.226.10">
    <property type="entry name" value="2-enoyl-CoA Hydratase, Chain A, domain 1"/>
    <property type="match status" value="1"/>
</dbReference>
<comment type="similarity">
    <text evidence="1 7">Belongs to the peptidase S14 family.</text>
</comment>
<dbReference type="GO" id="GO:0051117">
    <property type="term" value="F:ATPase binding"/>
    <property type="evidence" value="ECO:0007669"/>
    <property type="project" value="TreeGrafter"/>
</dbReference>
<dbReference type="HAMAP" id="MF_00444">
    <property type="entry name" value="ClpP"/>
    <property type="match status" value="1"/>
</dbReference>
<dbReference type="PROSITE" id="PS00382">
    <property type="entry name" value="CLP_PROTEASE_HIS"/>
    <property type="match status" value="1"/>
</dbReference>
<dbReference type="InterPro" id="IPR001907">
    <property type="entry name" value="ClpP"/>
</dbReference>
<reference evidence="8 9" key="1">
    <citation type="journal article" date="2017" name="Mycologia">
        <title>Bifiguratus adelaidae, gen. et sp. nov., a new member of Mucoromycotina in endophytic and soil-dwelling habitats.</title>
        <authorList>
            <person name="Torres-Cruz T.J."/>
            <person name="Billingsley Tobias T.L."/>
            <person name="Almatruk M."/>
            <person name="Hesse C."/>
            <person name="Kuske C.R."/>
            <person name="Desiro A."/>
            <person name="Benucci G.M."/>
            <person name="Bonito G."/>
            <person name="Stajich J.E."/>
            <person name="Dunlap C."/>
            <person name="Arnold A.E."/>
            <person name="Porras-Alfaro A."/>
        </authorList>
    </citation>
    <scope>NUCLEOTIDE SEQUENCE [LARGE SCALE GENOMIC DNA]</scope>
    <source>
        <strain evidence="8 9">AZ0501</strain>
    </source>
</reference>
<comment type="caution">
    <text evidence="8">The sequence shown here is derived from an EMBL/GenBank/DDBJ whole genome shotgun (WGS) entry which is preliminary data.</text>
</comment>
<dbReference type="Pfam" id="PF00574">
    <property type="entry name" value="CLP_protease"/>
    <property type="match status" value="1"/>
</dbReference>
<dbReference type="InterPro" id="IPR023562">
    <property type="entry name" value="ClpP/TepA"/>
</dbReference>
<dbReference type="CDD" id="cd07017">
    <property type="entry name" value="S14_ClpP_2"/>
    <property type="match status" value="1"/>
</dbReference>
<dbReference type="GO" id="GO:0004252">
    <property type="term" value="F:serine-type endopeptidase activity"/>
    <property type="evidence" value="ECO:0007669"/>
    <property type="project" value="UniProtKB-EC"/>
</dbReference>
<evidence type="ECO:0000256" key="6">
    <source>
        <dbReference type="PROSITE-ProRule" id="PRU10086"/>
    </source>
</evidence>
<evidence type="ECO:0000256" key="1">
    <source>
        <dbReference type="ARBA" id="ARBA00007039"/>
    </source>
</evidence>
<evidence type="ECO:0000256" key="7">
    <source>
        <dbReference type="RuleBase" id="RU003567"/>
    </source>
</evidence>
<dbReference type="InterPro" id="IPR033135">
    <property type="entry name" value="ClpP_His_AS"/>
</dbReference>
<dbReference type="EMBL" id="MVBO01000256">
    <property type="protein sequence ID" value="OZJ01721.1"/>
    <property type="molecule type" value="Genomic_DNA"/>
</dbReference>
<dbReference type="NCBIfam" id="NF009205">
    <property type="entry name" value="PRK12553.1"/>
    <property type="match status" value="1"/>
</dbReference>
<evidence type="ECO:0000256" key="3">
    <source>
        <dbReference type="ARBA" id="ARBA00022801"/>
    </source>
</evidence>
<dbReference type="GO" id="GO:0004176">
    <property type="term" value="F:ATP-dependent peptidase activity"/>
    <property type="evidence" value="ECO:0007669"/>
    <property type="project" value="InterPro"/>
</dbReference>
<dbReference type="GO" id="GO:0006515">
    <property type="term" value="P:protein quality control for misfolded or incompletely synthesized proteins"/>
    <property type="evidence" value="ECO:0007669"/>
    <property type="project" value="TreeGrafter"/>
</dbReference>
<evidence type="ECO:0000313" key="9">
    <source>
        <dbReference type="Proteomes" id="UP000242875"/>
    </source>
</evidence>
<dbReference type="OrthoDB" id="2017408at2759"/>
<organism evidence="8 9">
    <name type="scientific">Bifiguratus adelaidae</name>
    <dbReference type="NCBI Taxonomy" id="1938954"/>
    <lineage>
        <taxon>Eukaryota</taxon>
        <taxon>Fungi</taxon>
        <taxon>Fungi incertae sedis</taxon>
        <taxon>Mucoromycota</taxon>
        <taxon>Mucoromycotina</taxon>
        <taxon>Endogonomycetes</taxon>
        <taxon>Endogonales</taxon>
        <taxon>Endogonales incertae sedis</taxon>
        <taxon>Bifiguratus</taxon>
    </lineage>
</organism>
<gene>
    <name evidence="8" type="ORF">BZG36_05180</name>
</gene>
<feature type="active site" evidence="6">
    <location>
        <position position="162"/>
    </location>
</feature>
<protein>
    <recommendedName>
        <fullName evidence="7">ATP-dependent Clp protease proteolytic subunit</fullName>
    </recommendedName>
</protein>
<name>A0A261XTN8_9FUNG</name>
<evidence type="ECO:0000256" key="4">
    <source>
        <dbReference type="ARBA" id="ARBA00022825"/>
    </source>
</evidence>
<dbReference type="Proteomes" id="UP000242875">
    <property type="component" value="Unassembled WGS sequence"/>
</dbReference>
<dbReference type="SUPFAM" id="SSF52096">
    <property type="entry name" value="ClpP/crotonase"/>
    <property type="match status" value="1"/>
</dbReference>
<dbReference type="PRINTS" id="PR00127">
    <property type="entry name" value="CLPPROTEASEP"/>
</dbReference>
<dbReference type="GO" id="GO:0009368">
    <property type="term" value="C:endopeptidase Clp complex"/>
    <property type="evidence" value="ECO:0007669"/>
    <property type="project" value="TreeGrafter"/>
</dbReference>
<accession>A0A261XTN8</accession>
<keyword evidence="2 8" id="KW-0645">Protease</keyword>
<comment type="catalytic activity">
    <reaction evidence="5 6">
        <text>Hydrolysis of proteins to small peptides in the presence of ATP and magnesium. alpha-casein is the usual test substrate. In the absence of ATP, only oligopeptides shorter than five residues are hydrolyzed (such as succinyl-Leu-Tyr-|-NHMec, and Leu-Tyr-Leu-|-Tyr-Trp, in which cleavage of the -Tyr-|-Leu- and -Tyr-|-Trp bonds also occurs).</text>
        <dbReference type="EC" id="3.4.21.92"/>
    </reaction>
</comment>
<keyword evidence="3" id="KW-0378">Hydrolase</keyword>
<keyword evidence="9" id="KW-1185">Reference proteome</keyword>